<gene>
    <name evidence="3" type="ORF">JF922_06620</name>
</gene>
<dbReference type="AlphaFoldDB" id="A0A934NCU5"/>
<keyword evidence="4" id="KW-1185">Reference proteome</keyword>
<accession>A0A934NCU5</accession>
<evidence type="ECO:0000313" key="4">
    <source>
        <dbReference type="Proteomes" id="UP000612893"/>
    </source>
</evidence>
<dbReference type="GO" id="GO:0015833">
    <property type="term" value="P:peptide transport"/>
    <property type="evidence" value="ECO:0007669"/>
    <property type="project" value="TreeGrafter"/>
</dbReference>
<dbReference type="Proteomes" id="UP000612893">
    <property type="component" value="Unassembled WGS sequence"/>
</dbReference>
<dbReference type="GO" id="GO:1904680">
    <property type="term" value="F:peptide transmembrane transporter activity"/>
    <property type="evidence" value="ECO:0007669"/>
    <property type="project" value="TreeGrafter"/>
</dbReference>
<sequence>VTTSPPATNLASQPIGTGPFRFKQWNRGDSLLLVRNDDYWGAKAKLQEVVFKYFSDANASNNALKAGDIDVLGAVQGPEQLGSFRGDSRFKVNQGAPTGKIIVSLNNATGNAALRDPRVRQALSYAVDRKAFVEGVEAGYAVPIGSHSVPNPSEPYYADMTKIYTRDTGKAKQLLAAAGYASGLTLRLDLVTEFPYAQRTGQILISELQEIGVKVQAQTLGFAEWLQRDFLDGNYDLTVINHTEPRDIGNYGNPKYYWHYDNQQVRAWLGQADAELDPSQRKDLYTKIQRQIADDAVNLFLMSPDSLSVQRANLHGYPQSLVSPAIFLGGAYFS</sequence>
<dbReference type="PANTHER" id="PTHR30290">
    <property type="entry name" value="PERIPLASMIC BINDING COMPONENT OF ABC TRANSPORTER"/>
    <property type="match status" value="1"/>
</dbReference>
<protein>
    <submittedName>
        <fullName evidence="3">ABC transporter substrate-binding protein</fullName>
    </submittedName>
</protein>
<evidence type="ECO:0000259" key="2">
    <source>
        <dbReference type="Pfam" id="PF00496"/>
    </source>
</evidence>
<proteinExistence type="predicted"/>
<organism evidence="3 4">
    <name type="scientific">Candidatus Nephthysia bennettiae</name>
    <dbReference type="NCBI Taxonomy" id="3127016"/>
    <lineage>
        <taxon>Bacteria</taxon>
        <taxon>Bacillati</taxon>
        <taxon>Candidatus Dormiibacterota</taxon>
        <taxon>Candidatus Dormibacteria</taxon>
        <taxon>Candidatus Dormibacterales</taxon>
        <taxon>Candidatus Dormibacteraceae</taxon>
        <taxon>Candidatus Nephthysia</taxon>
    </lineage>
</organism>
<dbReference type="SUPFAM" id="SSF53850">
    <property type="entry name" value="Periplasmic binding protein-like II"/>
    <property type="match status" value="1"/>
</dbReference>
<evidence type="ECO:0000313" key="3">
    <source>
        <dbReference type="EMBL" id="MBJ7597742.1"/>
    </source>
</evidence>
<dbReference type="InterPro" id="IPR039424">
    <property type="entry name" value="SBP_5"/>
</dbReference>
<keyword evidence="1" id="KW-0732">Signal</keyword>
<name>A0A934NCU5_9BACT</name>
<dbReference type="InterPro" id="IPR000914">
    <property type="entry name" value="SBP_5_dom"/>
</dbReference>
<dbReference type="Gene3D" id="3.10.105.10">
    <property type="entry name" value="Dipeptide-binding Protein, Domain 3"/>
    <property type="match status" value="1"/>
</dbReference>
<dbReference type="PANTHER" id="PTHR30290:SF38">
    <property type="entry name" value="D,D-DIPEPTIDE-BINDING PERIPLASMIC PROTEIN DDPA-RELATED"/>
    <property type="match status" value="1"/>
</dbReference>
<comment type="caution">
    <text evidence="3">The sequence shown here is derived from an EMBL/GenBank/DDBJ whole genome shotgun (WGS) entry which is preliminary data.</text>
</comment>
<feature type="domain" description="Solute-binding protein family 5" evidence="2">
    <location>
        <begin position="8"/>
        <end position="243"/>
    </location>
</feature>
<dbReference type="EMBL" id="JAEKNR010000075">
    <property type="protein sequence ID" value="MBJ7597742.1"/>
    <property type="molecule type" value="Genomic_DNA"/>
</dbReference>
<feature type="non-terminal residue" evidence="3">
    <location>
        <position position="1"/>
    </location>
</feature>
<dbReference type="RefSeq" id="WP_338200199.1">
    <property type="nucleotide sequence ID" value="NZ_JAEKNR010000075.1"/>
</dbReference>
<dbReference type="Gene3D" id="3.40.190.10">
    <property type="entry name" value="Periplasmic binding protein-like II"/>
    <property type="match status" value="1"/>
</dbReference>
<dbReference type="Pfam" id="PF00496">
    <property type="entry name" value="SBP_bac_5"/>
    <property type="match status" value="1"/>
</dbReference>
<reference evidence="3" key="1">
    <citation type="submission" date="2020-10" db="EMBL/GenBank/DDBJ databases">
        <title>Ca. Dormibacterota MAGs.</title>
        <authorList>
            <person name="Montgomery K."/>
        </authorList>
    </citation>
    <scope>NUCLEOTIDE SEQUENCE [LARGE SCALE GENOMIC DNA]</scope>
    <source>
        <strain evidence="3">SC8812_S17_10</strain>
    </source>
</reference>
<evidence type="ECO:0000256" key="1">
    <source>
        <dbReference type="ARBA" id="ARBA00022729"/>
    </source>
</evidence>